<keyword evidence="3" id="KW-1185">Reference proteome</keyword>
<protein>
    <recommendedName>
        <fullName evidence="1">AB hydrolase-1 domain-containing protein</fullName>
    </recommendedName>
</protein>
<accession>A0ABP9LQB0</accession>
<organism evidence="2 3">
    <name type="scientific">Streptomyces similanensis</name>
    <dbReference type="NCBI Taxonomy" id="1274988"/>
    <lineage>
        <taxon>Bacteria</taxon>
        <taxon>Bacillati</taxon>
        <taxon>Actinomycetota</taxon>
        <taxon>Actinomycetes</taxon>
        <taxon>Kitasatosporales</taxon>
        <taxon>Streptomycetaceae</taxon>
        <taxon>Streptomyces</taxon>
    </lineage>
</organism>
<reference evidence="3" key="1">
    <citation type="journal article" date="2019" name="Int. J. Syst. Evol. Microbiol.">
        <title>The Global Catalogue of Microorganisms (GCM) 10K type strain sequencing project: providing services to taxonomists for standard genome sequencing and annotation.</title>
        <authorList>
            <consortium name="The Broad Institute Genomics Platform"/>
            <consortium name="The Broad Institute Genome Sequencing Center for Infectious Disease"/>
            <person name="Wu L."/>
            <person name="Ma J."/>
        </authorList>
    </citation>
    <scope>NUCLEOTIDE SEQUENCE [LARGE SCALE GENOMIC DNA]</scope>
    <source>
        <strain evidence="3">JCM 18410</strain>
    </source>
</reference>
<dbReference type="Proteomes" id="UP001500124">
    <property type="component" value="Unassembled WGS sequence"/>
</dbReference>
<name>A0ABP9LQB0_9ACTN</name>
<dbReference type="InterPro" id="IPR029058">
    <property type="entry name" value="AB_hydrolase_fold"/>
</dbReference>
<evidence type="ECO:0000313" key="3">
    <source>
        <dbReference type="Proteomes" id="UP001500124"/>
    </source>
</evidence>
<dbReference type="InterPro" id="IPR000073">
    <property type="entry name" value="AB_hydrolase_1"/>
</dbReference>
<proteinExistence type="predicted"/>
<comment type="caution">
    <text evidence="2">The sequence shown here is derived from an EMBL/GenBank/DDBJ whole genome shotgun (WGS) entry which is preliminary data.</text>
</comment>
<evidence type="ECO:0000313" key="2">
    <source>
        <dbReference type="EMBL" id="GAA5080919.1"/>
    </source>
</evidence>
<sequence>MRELNREPGELSATTLVLLHSPLVSMSSWGRTAECVEALGPRCVAVEVDDDLRPPYGLGYARCAADRIAGSVGTGPVVLVGHSGAGPVLPAVTAALHGRVAVVGELYCDANLPRAGASRVDLMRHQGADFENFRAELANGRRYPDWSDEELTELLPDPLDRKTVLAGVRQRGEDFYLEPLPIPDSVPEIGRGFLRLCAGYEFPAAEAERRGWPIIRLDQGHFHPLVDPEETARALVAVAARLVPAA</sequence>
<dbReference type="EMBL" id="BAABKC010000141">
    <property type="protein sequence ID" value="GAA5080919.1"/>
    <property type="molecule type" value="Genomic_DNA"/>
</dbReference>
<gene>
    <name evidence="2" type="ORF">GCM10023336_74420</name>
</gene>
<dbReference type="Pfam" id="PF12697">
    <property type="entry name" value="Abhydrolase_6"/>
    <property type="match status" value="1"/>
</dbReference>
<dbReference type="Gene3D" id="3.40.50.1820">
    <property type="entry name" value="alpha/beta hydrolase"/>
    <property type="match status" value="1"/>
</dbReference>
<evidence type="ECO:0000259" key="1">
    <source>
        <dbReference type="Pfam" id="PF12697"/>
    </source>
</evidence>
<feature type="domain" description="AB hydrolase-1" evidence="1">
    <location>
        <begin position="16"/>
        <end position="234"/>
    </location>
</feature>
<dbReference type="SUPFAM" id="SSF53474">
    <property type="entry name" value="alpha/beta-Hydrolases"/>
    <property type="match status" value="1"/>
</dbReference>